<feature type="region of interest" description="Disordered" evidence="1">
    <location>
        <begin position="501"/>
        <end position="544"/>
    </location>
</feature>
<dbReference type="Pfam" id="PF11001">
    <property type="entry name" value="AFUB_07903_YDR124W_hel"/>
    <property type="match status" value="1"/>
</dbReference>
<dbReference type="AlphaFoldDB" id="A0A420XZK7"/>
<feature type="domain" description="Subtelomeric hrmA-associated cluster protein AFUB-079030/YDR124W-like helical bundle" evidence="2">
    <location>
        <begin position="176"/>
        <end position="323"/>
    </location>
</feature>
<comment type="caution">
    <text evidence="3">The sequence shown here is derived from an EMBL/GenBank/DDBJ whole genome shotgun (WGS) entry which is preliminary data.</text>
</comment>
<keyword evidence="4" id="KW-1185">Reference proteome</keyword>
<dbReference type="InterPro" id="IPR047092">
    <property type="entry name" value="AFUB_07903/YDR124W-like_hel"/>
</dbReference>
<gene>
    <name evidence="3" type="ORF">DL546_003552</name>
</gene>
<organism evidence="3 4">
    <name type="scientific">Coniochaeta pulveracea</name>
    <dbReference type="NCBI Taxonomy" id="177199"/>
    <lineage>
        <taxon>Eukaryota</taxon>
        <taxon>Fungi</taxon>
        <taxon>Dikarya</taxon>
        <taxon>Ascomycota</taxon>
        <taxon>Pezizomycotina</taxon>
        <taxon>Sordariomycetes</taxon>
        <taxon>Sordariomycetidae</taxon>
        <taxon>Coniochaetales</taxon>
        <taxon>Coniochaetaceae</taxon>
        <taxon>Coniochaeta</taxon>
    </lineage>
</organism>
<evidence type="ECO:0000313" key="3">
    <source>
        <dbReference type="EMBL" id="RKU40940.1"/>
    </source>
</evidence>
<dbReference type="EMBL" id="QVQW01000087">
    <property type="protein sequence ID" value="RKU40940.1"/>
    <property type="molecule type" value="Genomic_DNA"/>
</dbReference>
<feature type="region of interest" description="Disordered" evidence="1">
    <location>
        <begin position="134"/>
        <end position="154"/>
    </location>
</feature>
<feature type="region of interest" description="Disordered" evidence="1">
    <location>
        <begin position="562"/>
        <end position="592"/>
    </location>
</feature>
<proteinExistence type="predicted"/>
<dbReference type="OrthoDB" id="5338458at2759"/>
<evidence type="ECO:0000313" key="4">
    <source>
        <dbReference type="Proteomes" id="UP000275385"/>
    </source>
</evidence>
<accession>A0A420XZK7</accession>
<feature type="region of interest" description="Disordered" evidence="1">
    <location>
        <begin position="1"/>
        <end position="26"/>
    </location>
</feature>
<protein>
    <recommendedName>
        <fullName evidence="2">Subtelomeric hrmA-associated cluster protein AFUB-079030/YDR124W-like helical bundle domain-containing protein</fullName>
    </recommendedName>
</protein>
<feature type="compositionally biased region" description="Basic and acidic residues" evidence="1">
    <location>
        <begin position="1"/>
        <end position="14"/>
    </location>
</feature>
<evidence type="ECO:0000259" key="2">
    <source>
        <dbReference type="Pfam" id="PF11001"/>
    </source>
</evidence>
<dbReference type="PANTHER" id="PTHR36102:SF1">
    <property type="entry name" value="YDR124W-LIKE HELICAL BUNDLE DOMAIN-CONTAINING PROTEIN"/>
    <property type="match status" value="1"/>
</dbReference>
<name>A0A420XZK7_9PEZI</name>
<feature type="compositionally biased region" description="Polar residues" evidence="1">
    <location>
        <begin position="367"/>
        <end position="378"/>
    </location>
</feature>
<dbReference type="Proteomes" id="UP000275385">
    <property type="component" value="Unassembled WGS sequence"/>
</dbReference>
<feature type="compositionally biased region" description="Basic and acidic residues" evidence="1">
    <location>
        <begin position="568"/>
        <end position="580"/>
    </location>
</feature>
<feature type="region of interest" description="Disordered" evidence="1">
    <location>
        <begin position="348"/>
        <end position="405"/>
    </location>
</feature>
<dbReference type="STRING" id="177199.A0A420XZK7"/>
<reference evidence="3 4" key="1">
    <citation type="submission" date="2018-08" db="EMBL/GenBank/DDBJ databases">
        <title>Draft genome of the lignicolous fungus Coniochaeta pulveracea.</title>
        <authorList>
            <person name="Borstlap C.J."/>
            <person name="De Witt R.N."/>
            <person name="Botha A."/>
            <person name="Volschenk H."/>
        </authorList>
    </citation>
    <scope>NUCLEOTIDE SEQUENCE [LARGE SCALE GENOMIC DNA]</scope>
    <source>
        <strain evidence="3 4">CAB683</strain>
    </source>
</reference>
<dbReference type="PANTHER" id="PTHR36102">
    <property type="entry name" value="CHROMOSOME 10, WHOLE GENOME SHOTGUN SEQUENCE"/>
    <property type="match status" value="1"/>
</dbReference>
<sequence>MVHDQQLDYPRDTSYRPSPWPPVDHAHDGGRYANIGGMRRPPMAIDKALREECNIPAKSFFLVAVLDDGQTRYFSGPDGIPPSDVPAFFNQPQYAQYLRDRGTVPNPIYDEEYHRQLTAPSYTSRRNSLGRTLRPEYSDESFPYNTKPASRKRHRGSVMEFAGDEAPVVSSKKRIRIGDEDEVWDYYGLLLRNCQQTLCKLIAKAWIKVIEPKKQSNHPYTGKDEKAPGWWPKPWGSTRDEKVRHKEPDHLYKKERVHLIQHCLRLVVEPNARQHPEIQKLNLNVAKLEEATTDALSSFFSDKENTNNFKKKRYLKELFKLAKAEERYRNGEIDASTMVYVLPDDKSQDEYQSDNEDAGSKDEEHTGPSSVSSRTSNPHGLIAPLSASTDHSPAGPLQGGPFVTGDIPVRSAPYLPSDLGTEQQHAYVEGGGLPTVGGHHAPTLQSMASMAMPPELSPHDASRRASVQLYTSPTEYSNPSSAGIYNTNNWGHSATTAPSGSSMYANNAFPQPHQHSLPPLQSYGQQQQQHMSQTSSYINTSYDGLPRYEPVGHASVYRHPPSQAYDYIGHDSRPVPDPHLKMGPAGGRHPLQ</sequence>
<dbReference type="InterPro" id="IPR021264">
    <property type="entry name" value="AFUB_079030/YDR124W-like"/>
</dbReference>
<evidence type="ECO:0000256" key="1">
    <source>
        <dbReference type="SAM" id="MobiDB-lite"/>
    </source>
</evidence>
<feature type="compositionally biased region" description="Low complexity" evidence="1">
    <location>
        <begin position="510"/>
        <end position="536"/>
    </location>
</feature>